<comment type="caution">
    <text evidence="3">The sequence shown here is derived from an EMBL/GenBank/DDBJ whole genome shotgun (WGS) entry which is preliminary data.</text>
</comment>
<dbReference type="PANTHER" id="PTHR43546">
    <property type="entry name" value="UPF0173 METAL-DEPENDENT HYDROLASE MJ1163-RELATED"/>
    <property type="match status" value="1"/>
</dbReference>
<organism evidence="3">
    <name type="scientific">candidate division WOR-3 bacterium</name>
    <dbReference type="NCBI Taxonomy" id="2052148"/>
    <lineage>
        <taxon>Bacteria</taxon>
        <taxon>Bacteria division WOR-3</taxon>
    </lineage>
</organism>
<evidence type="ECO:0000256" key="1">
    <source>
        <dbReference type="SAM" id="Phobius"/>
    </source>
</evidence>
<name>A0A7C1RZM2_UNCW3</name>
<keyword evidence="1" id="KW-1133">Transmembrane helix</keyword>
<dbReference type="Pfam" id="PF00753">
    <property type="entry name" value="Lactamase_B"/>
    <property type="match status" value="1"/>
</dbReference>
<dbReference type="GO" id="GO:0016787">
    <property type="term" value="F:hydrolase activity"/>
    <property type="evidence" value="ECO:0007669"/>
    <property type="project" value="UniProtKB-KW"/>
</dbReference>
<sequence>MNPSHVIAAGSKLKAELVAFDSFGVKGMCTCIHTPEITIVTDPGVSAQTEQFPLPAEVREKLREQYEHQVKTRCAEAEAIVISHYHLDHFFDLRDPAIYGGKIIFLKSFDDQPAAQQETARRFLKTIDGLPREIVIADGRRFQFGRTEIGFSPPVWHGAAEAEPGKVIMTEVCRGRNRILISSDVAGPVDVETTDLIAKIKPDVLIIDGYPTMLHAYPTTSIPFVISLVNIIYLLLLPSVEVLVLDHHPARDYRYPALLLPLYQIARKFKKKFGTAAEMSGIKSAVLSALENYGTTRWHRWQPLTTEMFSRLLEEALNSGNIRPAWLQQRLGIDSGTVKDRLRQLFT</sequence>
<keyword evidence="1" id="KW-0812">Transmembrane</keyword>
<evidence type="ECO:0000313" key="4">
    <source>
        <dbReference type="EMBL" id="HEE18052.1"/>
    </source>
</evidence>
<dbReference type="InterPro" id="IPR001279">
    <property type="entry name" value="Metallo-B-lactamas"/>
</dbReference>
<reference evidence="3" key="1">
    <citation type="journal article" date="2020" name="mSystems">
        <title>Genome- and Community-Level Interaction Insights into Carbon Utilization and Element Cycling Functions of Hydrothermarchaeota in Hydrothermal Sediment.</title>
        <authorList>
            <person name="Zhou Z."/>
            <person name="Liu Y."/>
            <person name="Xu W."/>
            <person name="Pan J."/>
            <person name="Luo Z.H."/>
            <person name="Li M."/>
        </authorList>
    </citation>
    <scope>NUCLEOTIDE SEQUENCE [LARGE SCALE GENOMIC DNA]</scope>
    <source>
        <strain evidence="4">SpSt-236</strain>
        <strain evidence="3">SpSt-265</strain>
        <strain evidence="5">SpSt-465</strain>
    </source>
</reference>
<keyword evidence="1" id="KW-0472">Membrane</keyword>
<keyword evidence="3" id="KW-0378">Hydrolase</keyword>
<dbReference type="PANTHER" id="PTHR43546:SF4">
    <property type="entry name" value="UPF0282 PROTEIN MJ1629"/>
    <property type="match status" value="1"/>
</dbReference>
<dbReference type="SUPFAM" id="SSF56281">
    <property type="entry name" value="Metallo-hydrolase/oxidoreductase"/>
    <property type="match status" value="1"/>
</dbReference>
<dbReference type="InterPro" id="IPR050114">
    <property type="entry name" value="UPF0173_UPF0282_UlaG_hydrolase"/>
</dbReference>
<gene>
    <name evidence="4" type="ORF">ENP62_00675</name>
    <name evidence="3" type="ORF">ENP94_07765</name>
    <name evidence="5" type="ORF">ENS16_03410</name>
</gene>
<dbReference type="EMBL" id="DSTU01000004">
    <property type="protein sequence ID" value="HFJ53720.1"/>
    <property type="molecule type" value="Genomic_DNA"/>
</dbReference>
<feature type="domain" description="Metallo-beta-lactamase" evidence="2">
    <location>
        <begin position="29"/>
        <end position="215"/>
    </location>
</feature>
<dbReference type="EMBL" id="DSKA01000053">
    <property type="protein sequence ID" value="HEE18052.1"/>
    <property type="molecule type" value="Genomic_DNA"/>
</dbReference>
<dbReference type="Gene3D" id="3.60.15.10">
    <property type="entry name" value="Ribonuclease Z/Hydroxyacylglutathione hydrolase-like"/>
    <property type="match status" value="1"/>
</dbReference>
<dbReference type="EMBL" id="DSLG01000008">
    <property type="protein sequence ID" value="HEA87882.1"/>
    <property type="molecule type" value="Genomic_DNA"/>
</dbReference>
<proteinExistence type="predicted"/>
<dbReference type="InterPro" id="IPR036866">
    <property type="entry name" value="RibonucZ/Hydroxyglut_hydro"/>
</dbReference>
<feature type="transmembrane region" description="Helical" evidence="1">
    <location>
        <begin position="222"/>
        <end position="245"/>
    </location>
</feature>
<evidence type="ECO:0000259" key="2">
    <source>
        <dbReference type="Pfam" id="PF00753"/>
    </source>
</evidence>
<dbReference type="AlphaFoldDB" id="A0A7C1RZM2"/>
<evidence type="ECO:0000313" key="5">
    <source>
        <dbReference type="EMBL" id="HFJ53720.1"/>
    </source>
</evidence>
<accession>A0A7C1RZM2</accession>
<protein>
    <submittedName>
        <fullName evidence="3">MBL fold metallo-hydrolase</fullName>
    </submittedName>
</protein>
<evidence type="ECO:0000313" key="3">
    <source>
        <dbReference type="EMBL" id="HEA87882.1"/>
    </source>
</evidence>